<gene>
    <name evidence="1" type="ORF">ElyMa_001001200</name>
</gene>
<organism evidence="1 2">
    <name type="scientific">Elysia marginata</name>
    <dbReference type="NCBI Taxonomy" id="1093978"/>
    <lineage>
        <taxon>Eukaryota</taxon>
        <taxon>Metazoa</taxon>
        <taxon>Spiralia</taxon>
        <taxon>Lophotrochozoa</taxon>
        <taxon>Mollusca</taxon>
        <taxon>Gastropoda</taxon>
        <taxon>Heterobranchia</taxon>
        <taxon>Euthyneura</taxon>
        <taxon>Panpulmonata</taxon>
        <taxon>Sacoglossa</taxon>
        <taxon>Placobranchoidea</taxon>
        <taxon>Plakobranchidae</taxon>
        <taxon>Elysia</taxon>
    </lineage>
</organism>
<keyword evidence="2" id="KW-1185">Reference proteome</keyword>
<evidence type="ECO:0000313" key="1">
    <source>
        <dbReference type="EMBL" id="GFR97753.1"/>
    </source>
</evidence>
<reference evidence="1 2" key="1">
    <citation type="journal article" date="2021" name="Elife">
        <title>Chloroplast acquisition without the gene transfer in kleptoplastic sea slugs, Plakobranchus ocellatus.</title>
        <authorList>
            <person name="Maeda T."/>
            <person name="Takahashi S."/>
            <person name="Yoshida T."/>
            <person name="Shimamura S."/>
            <person name="Takaki Y."/>
            <person name="Nagai Y."/>
            <person name="Toyoda A."/>
            <person name="Suzuki Y."/>
            <person name="Arimoto A."/>
            <person name="Ishii H."/>
            <person name="Satoh N."/>
            <person name="Nishiyama T."/>
            <person name="Hasebe M."/>
            <person name="Maruyama T."/>
            <person name="Minagawa J."/>
            <person name="Obokata J."/>
            <person name="Shigenobu S."/>
        </authorList>
    </citation>
    <scope>NUCLEOTIDE SEQUENCE [LARGE SCALE GENOMIC DNA]</scope>
</reference>
<dbReference type="AlphaFoldDB" id="A0AAV4HIQ0"/>
<sequence>MNKELCIPYSVTFVRAVPISIADEHTTPGLSLATTDEEVGQELWAVCYGYLGTRGHVTWALSIADNLYRVPPDDNRIQNIGSAR</sequence>
<dbReference type="Proteomes" id="UP000762676">
    <property type="component" value="Unassembled WGS sequence"/>
</dbReference>
<proteinExistence type="predicted"/>
<evidence type="ECO:0000313" key="2">
    <source>
        <dbReference type="Proteomes" id="UP000762676"/>
    </source>
</evidence>
<accession>A0AAV4HIQ0</accession>
<name>A0AAV4HIQ0_9GAST</name>
<protein>
    <submittedName>
        <fullName evidence="1">Uncharacterized protein</fullName>
    </submittedName>
</protein>
<comment type="caution">
    <text evidence="1">The sequence shown here is derived from an EMBL/GenBank/DDBJ whole genome shotgun (WGS) entry which is preliminary data.</text>
</comment>
<dbReference type="EMBL" id="BMAT01002039">
    <property type="protein sequence ID" value="GFR97753.1"/>
    <property type="molecule type" value="Genomic_DNA"/>
</dbReference>